<dbReference type="Proteomes" id="UP000190130">
    <property type="component" value="Unassembled WGS sequence"/>
</dbReference>
<dbReference type="PROSITE" id="PS50035">
    <property type="entry name" value="PLD"/>
    <property type="match status" value="2"/>
</dbReference>
<protein>
    <recommendedName>
        <fullName evidence="3">Phospholipase D</fullName>
    </recommendedName>
    <alternativeName>
        <fullName evidence="5">Choline phosphatase</fullName>
    </alternativeName>
</protein>
<dbReference type="GO" id="GO:0008808">
    <property type="term" value="F:cardiolipin synthase activity"/>
    <property type="evidence" value="ECO:0007669"/>
    <property type="project" value="TreeGrafter"/>
</dbReference>
<organism evidence="7 8">
    <name type="scientific">Bosea thiooxidans</name>
    <dbReference type="NCBI Taxonomy" id="53254"/>
    <lineage>
        <taxon>Bacteria</taxon>
        <taxon>Pseudomonadati</taxon>
        <taxon>Pseudomonadota</taxon>
        <taxon>Alphaproteobacteria</taxon>
        <taxon>Hyphomicrobiales</taxon>
        <taxon>Boseaceae</taxon>
        <taxon>Bosea</taxon>
    </lineage>
</organism>
<dbReference type="SMART" id="SM00155">
    <property type="entry name" value="PLDc"/>
    <property type="match status" value="2"/>
</dbReference>
<dbReference type="EMBL" id="FUYX01000020">
    <property type="protein sequence ID" value="SKC14750.1"/>
    <property type="molecule type" value="Genomic_DNA"/>
</dbReference>
<dbReference type="Gene3D" id="3.30.870.10">
    <property type="entry name" value="Endonuclease Chain A"/>
    <property type="match status" value="2"/>
</dbReference>
<dbReference type="Pfam" id="PF13091">
    <property type="entry name" value="PLDc_2"/>
    <property type="match status" value="2"/>
</dbReference>
<dbReference type="AlphaFoldDB" id="A0A1T5H2I7"/>
<gene>
    <name evidence="7" type="ORF">SAMN05660750_04762</name>
</gene>
<dbReference type="GO" id="GO:0032049">
    <property type="term" value="P:cardiolipin biosynthetic process"/>
    <property type="evidence" value="ECO:0007669"/>
    <property type="project" value="UniProtKB-ARBA"/>
</dbReference>
<dbReference type="InterPro" id="IPR025202">
    <property type="entry name" value="PLD-like_dom"/>
</dbReference>
<feature type="domain" description="PLD phosphodiesterase" evidence="6">
    <location>
        <begin position="286"/>
        <end position="313"/>
    </location>
</feature>
<sequence>MGALFGSNYVPGNKVETLVNGIRIFPAMLSAIREARQTISFETYIYWRGAIAEEFAYALSAKARDGLSVKVLLDWVGSLPMDEGLIQRMREAGVEVVRFRPVTWYTLDRVNNRTHRKLLVVDGRVGFTGGVGIADEWNGDARTPNEWRDNHYRVEGPAAAEIQAAFAEHWIEATGELLLGDRFFPEIAPAGDHAAQVVVSSTHQRNTMHLMLMTALAAAEKSIRIATPYFVPDDLTRRQLLEARRRDVEIEIIVPGPRTDARIVRKASRHLWGDLLQAGVKIYEYQPTFFHCKLVIVDDIWASVGSTNIDDRALRLNDEANINLFDREFVKTQMALFDRDAAASRPYTFSDWQGRSSSERFSDWLSSLARSQI</sequence>
<reference evidence="7 8" key="1">
    <citation type="submission" date="2017-02" db="EMBL/GenBank/DDBJ databases">
        <authorList>
            <person name="Peterson S.W."/>
        </authorList>
    </citation>
    <scope>NUCLEOTIDE SEQUENCE [LARGE SCALE GENOMIC DNA]</scope>
    <source>
        <strain evidence="7 8">DSM 9653</strain>
    </source>
</reference>
<dbReference type="CDD" id="cd09110">
    <property type="entry name" value="PLDc_CLS_1"/>
    <property type="match status" value="1"/>
</dbReference>
<accession>A0A1T5H2I7</accession>
<dbReference type="PANTHER" id="PTHR21248:SF22">
    <property type="entry name" value="PHOSPHOLIPASE D"/>
    <property type="match status" value="1"/>
</dbReference>
<evidence type="ECO:0000313" key="7">
    <source>
        <dbReference type="EMBL" id="SKC14750.1"/>
    </source>
</evidence>
<comment type="subcellular location">
    <subcellularLocation>
        <location evidence="2">Secreted</location>
    </subcellularLocation>
</comment>
<evidence type="ECO:0000313" key="8">
    <source>
        <dbReference type="Proteomes" id="UP000190130"/>
    </source>
</evidence>
<dbReference type="PIRSF" id="PIRSF000850">
    <property type="entry name" value="Phospholipase_D_PSS"/>
    <property type="match status" value="1"/>
</dbReference>
<evidence type="ECO:0000256" key="1">
    <source>
        <dbReference type="ARBA" id="ARBA00003145"/>
    </source>
</evidence>
<evidence type="ECO:0000256" key="2">
    <source>
        <dbReference type="ARBA" id="ARBA00004613"/>
    </source>
</evidence>
<dbReference type="SUPFAM" id="SSF56024">
    <property type="entry name" value="Phospholipase D/nuclease"/>
    <property type="match status" value="2"/>
</dbReference>
<dbReference type="GO" id="GO:0016020">
    <property type="term" value="C:membrane"/>
    <property type="evidence" value="ECO:0007669"/>
    <property type="project" value="TreeGrafter"/>
</dbReference>
<dbReference type="PANTHER" id="PTHR21248">
    <property type="entry name" value="CARDIOLIPIN SYNTHASE"/>
    <property type="match status" value="1"/>
</dbReference>
<comment type="function">
    <text evidence="1">Could be a virulence factor.</text>
</comment>
<proteinExistence type="predicted"/>
<dbReference type="InterPro" id="IPR001736">
    <property type="entry name" value="PLipase_D/transphosphatidylase"/>
</dbReference>
<dbReference type="GO" id="GO:0005576">
    <property type="term" value="C:extracellular region"/>
    <property type="evidence" value="ECO:0007669"/>
    <property type="project" value="UniProtKB-SubCell"/>
</dbReference>
<evidence type="ECO:0000256" key="4">
    <source>
        <dbReference type="ARBA" id="ARBA00022525"/>
    </source>
</evidence>
<name>A0A1T5H2I7_9HYPH</name>
<dbReference type="CDD" id="cd09159">
    <property type="entry name" value="PLDc_ybhO_like_2"/>
    <property type="match status" value="1"/>
</dbReference>
<evidence type="ECO:0000256" key="3">
    <source>
        <dbReference type="ARBA" id="ARBA00018392"/>
    </source>
</evidence>
<keyword evidence="4" id="KW-0964">Secreted</keyword>
<evidence type="ECO:0000259" key="6">
    <source>
        <dbReference type="PROSITE" id="PS50035"/>
    </source>
</evidence>
<feature type="domain" description="PLD phosphodiesterase" evidence="6">
    <location>
        <begin position="110"/>
        <end position="137"/>
    </location>
</feature>
<evidence type="ECO:0000256" key="5">
    <source>
        <dbReference type="ARBA" id="ARBA00029594"/>
    </source>
</evidence>